<reference evidence="1" key="1">
    <citation type="journal article" date="2014" name="Nat. Commun.">
        <title>The tobacco genome sequence and its comparison with those of tomato and potato.</title>
        <authorList>
            <person name="Sierro N."/>
            <person name="Battey J.N."/>
            <person name="Ouadi S."/>
            <person name="Bakaher N."/>
            <person name="Bovet L."/>
            <person name="Willig A."/>
            <person name="Goepfert S."/>
            <person name="Peitsch M.C."/>
            <person name="Ivanov N.V."/>
        </authorList>
    </citation>
    <scope>NUCLEOTIDE SEQUENCE [LARGE SCALE GENOMIC DNA]</scope>
</reference>
<dbReference type="Proteomes" id="UP000790787">
    <property type="component" value="Chromosome 14"/>
</dbReference>
<keyword evidence="1" id="KW-1185">Reference proteome</keyword>
<evidence type="ECO:0000313" key="1">
    <source>
        <dbReference type="Proteomes" id="UP000790787"/>
    </source>
</evidence>
<proteinExistence type="predicted"/>
<dbReference type="RefSeq" id="XP_075086047.1">
    <property type="nucleotide sequence ID" value="XM_075229946.1"/>
</dbReference>
<sequence>MKIIASNVRGVNKVYKQKEVKKFITNNDVGLIAILNNRVKEENASRVINKITTNWRWCANYSHSSKGRIWIVWDPNSVEFEISGMSVQAIHGTISISQLQIKITMSAVYGMHTIETRKDIWEELRSVNNSVQGPWLAIRYFNAITDMDDRQFGNPVQENEIRDFNDFLQSSGMAELRIVGRRYTWPNGQICSRIDSALVNVEWLLTIVVTEVVILNPEISDHTPLSIQLKEAVKRSPKPFRFLNCLAEHKDFPSVVANVWCRPTGKNHMEDIWWKLKVLKTDLKQLNQREFRNVEENIELYRQKLHDIQTQMGSHNHPNVLFVEEKELKLELEK</sequence>
<accession>A0AC58SM61</accession>
<name>A0AC58SM61_TOBAC</name>
<gene>
    <name evidence="2" type="primary">LOC142168793</name>
</gene>
<protein>
    <submittedName>
        <fullName evidence="2">Uncharacterized protein LOC142168793</fullName>
    </submittedName>
</protein>
<evidence type="ECO:0000313" key="2">
    <source>
        <dbReference type="RefSeq" id="XP_075086047.1"/>
    </source>
</evidence>
<organism evidence="1 2">
    <name type="scientific">Nicotiana tabacum</name>
    <name type="common">Common tobacco</name>
    <dbReference type="NCBI Taxonomy" id="4097"/>
    <lineage>
        <taxon>Eukaryota</taxon>
        <taxon>Viridiplantae</taxon>
        <taxon>Streptophyta</taxon>
        <taxon>Embryophyta</taxon>
        <taxon>Tracheophyta</taxon>
        <taxon>Spermatophyta</taxon>
        <taxon>Magnoliopsida</taxon>
        <taxon>eudicotyledons</taxon>
        <taxon>Gunneridae</taxon>
        <taxon>Pentapetalae</taxon>
        <taxon>asterids</taxon>
        <taxon>lamiids</taxon>
        <taxon>Solanales</taxon>
        <taxon>Solanaceae</taxon>
        <taxon>Nicotianoideae</taxon>
        <taxon>Nicotianeae</taxon>
        <taxon>Nicotiana</taxon>
    </lineage>
</organism>
<reference evidence="2" key="2">
    <citation type="submission" date="2025-08" db="UniProtKB">
        <authorList>
            <consortium name="RefSeq"/>
        </authorList>
    </citation>
    <scope>IDENTIFICATION</scope>
    <source>
        <tissue evidence="2">Leaf</tissue>
    </source>
</reference>